<organism evidence="1 3">
    <name type="scientific">Medicago truncatula</name>
    <name type="common">Barrel medic</name>
    <name type="synonym">Medicago tribuloides</name>
    <dbReference type="NCBI Taxonomy" id="3880"/>
    <lineage>
        <taxon>Eukaryota</taxon>
        <taxon>Viridiplantae</taxon>
        <taxon>Streptophyta</taxon>
        <taxon>Embryophyta</taxon>
        <taxon>Tracheophyta</taxon>
        <taxon>Spermatophyta</taxon>
        <taxon>Magnoliopsida</taxon>
        <taxon>eudicotyledons</taxon>
        <taxon>Gunneridae</taxon>
        <taxon>Pentapetalae</taxon>
        <taxon>rosids</taxon>
        <taxon>fabids</taxon>
        <taxon>Fabales</taxon>
        <taxon>Fabaceae</taxon>
        <taxon>Papilionoideae</taxon>
        <taxon>50 kb inversion clade</taxon>
        <taxon>NPAAA clade</taxon>
        <taxon>Hologalegina</taxon>
        <taxon>IRL clade</taxon>
        <taxon>Trifolieae</taxon>
        <taxon>Medicago</taxon>
    </lineage>
</organism>
<dbReference type="HOGENOM" id="CLU_2641798_0_0_1"/>
<dbReference type="EMBL" id="CM001218">
    <property type="protein sequence ID" value="KEH36944.1"/>
    <property type="molecule type" value="Genomic_DNA"/>
</dbReference>
<protein>
    <submittedName>
        <fullName evidence="1">PIF1-like helicase</fullName>
    </submittedName>
</protein>
<reference evidence="1 3" key="2">
    <citation type="journal article" date="2014" name="BMC Genomics">
        <title>An improved genome release (version Mt4.0) for the model legume Medicago truncatula.</title>
        <authorList>
            <person name="Tang H."/>
            <person name="Krishnakumar V."/>
            <person name="Bidwell S."/>
            <person name="Rosen B."/>
            <person name="Chan A."/>
            <person name="Zhou S."/>
            <person name="Gentzbittel L."/>
            <person name="Childs K.L."/>
            <person name="Yandell M."/>
            <person name="Gundlach H."/>
            <person name="Mayer K.F."/>
            <person name="Schwartz D.C."/>
            <person name="Town C.D."/>
        </authorList>
    </citation>
    <scope>GENOME REANNOTATION</scope>
    <source>
        <strain evidence="1">A17</strain>
        <strain evidence="2 3">cv. Jemalong A17</strain>
    </source>
</reference>
<name>A0A072V4M8_MEDTR</name>
<dbReference type="eggNOG" id="KOG0465">
    <property type="taxonomic scope" value="Eukaryota"/>
</dbReference>
<dbReference type="Proteomes" id="UP000002051">
    <property type="component" value="Chromosome 2"/>
</dbReference>
<keyword evidence="1" id="KW-0347">Helicase</keyword>
<reference evidence="1 3" key="1">
    <citation type="journal article" date="2011" name="Nature">
        <title>The Medicago genome provides insight into the evolution of rhizobial symbioses.</title>
        <authorList>
            <person name="Young N.D."/>
            <person name="Debelle F."/>
            <person name="Oldroyd G.E."/>
            <person name="Geurts R."/>
            <person name="Cannon S.B."/>
            <person name="Udvardi M.K."/>
            <person name="Benedito V.A."/>
            <person name="Mayer K.F."/>
            <person name="Gouzy J."/>
            <person name="Schoof H."/>
            <person name="Van de Peer Y."/>
            <person name="Proost S."/>
            <person name="Cook D.R."/>
            <person name="Meyers B.C."/>
            <person name="Spannagl M."/>
            <person name="Cheung F."/>
            <person name="De Mita S."/>
            <person name="Krishnakumar V."/>
            <person name="Gundlach H."/>
            <person name="Zhou S."/>
            <person name="Mudge J."/>
            <person name="Bharti A.K."/>
            <person name="Murray J.D."/>
            <person name="Naoumkina M.A."/>
            <person name="Rosen B."/>
            <person name="Silverstein K.A."/>
            <person name="Tang H."/>
            <person name="Rombauts S."/>
            <person name="Zhao P.X."/>
            <person name="Zhou P."/>
            <person name="Barbe V."/>
            <person name="Bardou P."/>
            <person name="Bechner M."/>
            <person name="Bellec A."/>
            <person name="Berger A."/>
            <person name="Berges H."/>
            <person name="Bidwell S."/>
            <person name="Bisseling T."/>
            <person name="Choisne N."/>
            <person name="Couloux A."/>
            <person name="Denny R."/>
            <person name="Deshpande S."/>
            <person name="Dai X."/>
            <person name="Doyle J.J."/>
            <person name="Dudez A.M."/>
            <person name="Farmer A.D."/>
            <person name="Fouteau S."/>
            <person name="Franken C."/>
            <person name="Gibelin C."/>
            <person name="Gish J."/>
            <person name="Goldstein S."/>
            <person name="Gonzalez A.J."/>
            <person name="Green P.J."/>
            <person name="Hallab A."/>
            <person name="Hartog M."/>
            <person name="Hua A."/>
            <person name="Humphray S.J."/>
            <person name="Jeong D.H."/>
            <person name="Jing Y."/>
            <person name="Jocker A."/>
            <person name="Kenton S.M."/>
            <person name="Kim D.J."/>
            <person name="Klee K."/>
            <person name="Lai H."/>
            <person name="Lang C."/>
            <person name="Lin S."/>
            <person name="Macmil S.L."/>
            <person name="Magdelenat G."/>
            <person name="Matthews L."/>
            <person name="McCorrison J."/>
            <person name="Monaghan E.L."/>
            <person name="Mun J.H."/>
            <person name="Najar F.Z."/>
            <person name="Nicholson C."/>
            <person name="Noirot C."/>
            <person name="O'Bleness M."/>
            <person name="Paule C.R."/>
            <person name="Poulain J."/>
            <person name="Prion F."/>
            <person name="Qin B."/>
            <person name="Qu C."/>
            <person name="Retzel E.F."/>
            <person name="Riddle C."/>
            <person name="Sallet E."/>
            <person name="Samain S."/>
            <person name="Samson N."/>
            <person name="Sanders I."/>
            <person name="Saurat O."/>
            <person name="Scarpelli C."/>
            <person name="Schiex T."/>
            <person name="Segurens B."/>
            <person name="Severin A.J."/>
            <person name="Sherrier D.J."/>
            <person name="Shi R."/>
            <person name="Sims S."/>
            <person name="Singer S.R."/>
            <person name="Sinharoy S."/>
            <person name="Sterck L."/>
            <person name="Viollet A."/>
            <person name="Wang B.B."/>
            <person name="Wang K."/>
            <person name="Wang M."/>
            <person name="Wang X."/>
            <person name="Warfsmann J."/>
            <person name="Weissenbach J."/>
            <person name="White D.D."/>
            <person name="White J.D."/>
            <person name="Wiley G.B."/>
            <person name="Wincker P."/>
            <person name="Xing Y."/>
            <person name="Yang L."/>
            <person name="Yao Z."/>
            <person name="Ying F."/>
            <person name="Zhai J."/>
            <person name="Zhou L."/>
            <person name="Zuber A."/>
            <person name="Denarie J."/>
            <person name="Dixon R.A."/>
            <person name="May G.D."/>
            <person name="Schwartz D.C."/>
            <person name="Rogers J."/>
            <person name="Quetier F."/>
            <person name="Town C.D."/>
            <person name="Roe B.A."/>
        </authorList>
    </citation>
    <scope>NUCLEOTIDE SEQUENCE [LARGE SCALE GENOMIC DNA]</scope>
    <source>
        <strain evidence="1">A17</strain>
        <strain evidence="2 3">cv. Jemalong A17</strain>
    </source>
</reference>
<proteinExistence type="predicted"/>
<keyword evidence="1" id="KW-0067">ATP-binding</keyword>
<keyword evidence="1" id="KW-0378">Hydrolase</keyword>
<sequence length="77" mass="8608">MSTKNSIATIVEITYPSILDSMTDIAYFQDKAILTTKNSIVKQINDYMFGFDSRQINCEGPGAQVDGLVERMVIKID</sequence>
<accession>A0A072V4M8</accession>
<reference evidence="2" key="3">
    <citation type="submission" date="2015-04" db="UniProtKB">
        <authorList>
            <consortium name="EnsemblPlants"/>
        </authorList>
    </citation>
    <scope>IDENTIFICATION</scope>
    <source>
        <strain evidence="2">cv. Jemalong A17</strain>
    </source>
</reference>
<keyword evidence="1" id="KW-0547">Nucleotide-binding</keyword>
<dbReference type="GO" id="GO:0004386">
    <property type="term" value="F:helicase activity"/>
    <property type="evidence" value="ECO:0007669"/>
    <property type="project" value="UniProtKB-KW"/>
</dbReference>
<dbReference type="EnsemblPlants" id="KEH36944">
    <property type="protein sequence ID" value="KEH36944"/>
    <property type="gene ID" value="MTR_2g025455"/>
</dbReference>
<evidence type="ECO:0000313" key="1">
    <source>
        <dbReference type="EMBL" id="KEH36944.1"/>
    </source>
</evidence>
<dbReference type="PaxDb" id="3880-AES64442"/>
<evidence type="ECO:0000313" key="2">
    <source>
        <dbReference type="EnsemblPlants" id="KEH36944"/>
    </source>
</evidence>
<evidence type="ECO:0000313" key="3">
    <source>
        <dbReference type="Proteomes" id="UP000002051"/>
    </source>
</evidence>
<gene>
    <name evidence="1" type="ordered locus">MTR_2g025455</name>
</gene>
<dbReference type="AlphaFoldDB" id="A0A072V4M8"/>
<keyword evidence="3" id="KW-1185">Reference proteome</keyword>